<accession>A0ABW9KH26</accession>
<comment type="caution">
    <text evidence="2">The sequence shown here is derived from an EMBL/GenBank/DDBJ whole genome shotgun (WGS) entry which is preliminary data.</text>
</comment>
<sequence>MNEEMMQHEVGAIVAEIAAPAQEAATAVADPRLEDLDRRIRDLEAAIADLRTVSASAATSPVASGRKTQPSYAPHLLAKGAEPVRPAAVDDALSSLSVEQRFAVKAGLLRAGIL</sequence>
<proteinExistence type="predicted"/>
<dbReference type="RefSeq" id="WP_263414155.1">
    <property type="nucleotide sequence ID" value="NZ_JAGSYB010000001.1"/>
</dbReference>
<evidence type="ECO:0000313" key="3">
    <source>
        <dbReference type="Proteomes" id="UP001634747"/>
    </source>
</evidence>
<dbReference type="Proteomes" id="UP001634747">
    <property type="component" value="Unassembled WGS sequence"/>
</dbReference>
<dbReference type="EMBL" id="JBJYXY010000001">
    <property type="protein sequence ID" value="MFN2974276.1"/>
    <property type="molecule type" value="Genomic_DNA"/>
</dbReference>
<organism evidence="2 3">
    <name type="scientific">Terriglobus aquaticus</name>
    <dbReference type="NCBI Taxonomy" id="940139"/>
    <lineage>
        <taxon>Bacteria</taxon>
        <taxon>Pseudomonadati</taxon>
        <taxon>Acidobacteriota</taxon>
        <taxon>Terriglobia</taxon>
        <taxon>Terriglobales</taxon>
        <taxon>Acidobacteriaceae</taxon>
        <taxon>Terriglobus</taxon>
    </lineage>
</organism>
<name>A0ABW9KH26_9BACT</name>
<feature type="compositionally biased region" description="Low complexity" evidence="1">
    <location>
        <begin position="54"/>
        <end position="64"/>
    </location>
</feature>
<evidence type="ECO:0000256" key="1">
    <source>
        <dbReference type="SAM" id="MobiDB-lite"/>
    </source>
</evidence>
<evidence type="ECO:0000313" key="2">
    <source>
        <dbReference type="EMBL" id="MFN2974276.1"/>
    </source>
</evidence>
<protein>
    <submittedName>
        <fullName evidence="2">Uncharacterized protein</fullName>
    </submittedName>
</protein>
<keyword evidence="3" id="KW-1185">Reference proteome</keyword>
<gene>
    <name evidence="2" type="ORF">ACK2TP_00730</name>
</gene>
<reference evidence="2 3" key="1">
    <citation type="submission" date="2024-12" db="EMBL/GenBank/DDBJ databases">
        <authorList>
            <person name="Lee Y."/>
        </authorList>
    </citation>
    <scope>NUCLEOTIDE SEQUENCE [LARGE SCALE GENOMIC DNA]</scope>
    <source>
        <strain evidence="2 3">03SUJ4</strain>
    </source>
</reference>
<feature type="region of interest" description="Disordered" evidence="1">
    <location>
        <begin position="54"/>
        <end position="77"/>
    </location>
</feature>